<gene>
    <name evidence="7" type="ORF">PISMIDRAFT_29839</name>
</gene>
<keyword evidence="8" id="KW-1185">Reference proteome</keyword>
<evidence type="ECO:0000256" key="4">
    <source>
        <dbReference type="ARBA" id="ARBA00048014"/>
    </source>
</evidence>
<dbReference type="PANTHER" id="PTHR22914">
    <property type="entry name" value="CHITIN SYNTHASE"/>
    <property type="match status" value="1"/>
</dbReference>
<dbReference type="HOGENOM" id="CLU_028405_1_1_1"/>
<evidence type="ECO:0000313" key="7">
    <source>
        <dbReference type="EMBL" id="KIK21735.1"/>
    </source>
</evidence>
<dbReference type="GO" id="GO:0071944">
    <property type="term" value="C:cell periphery"/>
    <property type="evidence" value="ECO:0007669"/>
    <property type="project" value="TreeGrafter"/>
</dbReference>
<organism evidence="7 8">
    <name type="scientific">Pisolithus microcarpus 441</name>
    <dbReference type="NCBI Taxonomy" id="765257"/>
    <lineage>
        <taxon>Eukaryota</taxon>
        <taxon>Fungi</taxon>
        <taxon>Dikarya</taxon>
        <taxon>Basidiomycota</taxon>
        <taxon>Agaricomycotina</taxon>
        <taxon>Agaricomycetes</taxon>
        <taxon>Agaricomycetidae</taxon>
        <taxon>Boletales</taxon>
        <taxon>Sclerodermatineae</taxon>
        <taxon>Pisolithaceae</taxon>
        <taxon>Pisolithus</taxon>
    </lineage>
</organism>
<evidence type="ECO:0000256" key="2">
    <source>
        <dbReference type="ARBA" id="ARBA00022692"/>
    </source>
</evidence>
<feature type="transmembrane region" description="Helical" evidence="5">
    <location>
        <begin position="121"/>
        <end position="146"/>
    </location>
</feature>
<evidence type="ECO:0000256" key="1">
    <source>
        <dbReference type="ARBA" id="ARBA00004141"/>
    </source>
</evidence>
<dbReference type="GO" id="GO:0016020">
    <property type="term" value="C:membrane"/>
    <property type="evidence" value="ECO:0007669"/>
    <property type="project" value="UniProtKB-SubCell"/>
</dbReference>
<feature type="transmembrane region" description="Helical" evidence="5">
    <location>
        <begin position="185"/>
        <end position="204"/>
    </location>
</feature>
<dbReference type="STRING" id="765257.A0A0C9YAG3"/>
<feature type="domain" description="DEK-C" evidence="6">
    <location>
        <begin position="268"/>
        <end position="323"/>
    </location>
</feature>
<evidence type="ECO:0000259" key="6">
    <source>
        <dbReference type="PROSITE" id="PS51998"/>
    </source>
</evidence>
<dbReference type="GO" id="GO:0006031">
    <property type="term" value="P:chitin biosynthetic process"/>
    <property type="evidence" value="ECO:0007669"/>
    <property type="project" value="TreeGrafter"/>
</dbReference>
<dbReference type="SUPFAM" id="SSF109715">
    <property type="entry name" value="DEK C-terminal domain"/>
    <property type="match status" value="1"/>
</dbReference>
<dbReference type="PROSITE" id="PS51998">
    <property type="entry name" value="DEK_C"/>
    <property type="match status" value="1"/>
</dbReference>
<dbReference type="PANTHER" id="PTHR22914:SF45">
    <property type="entry name" value="CHITIN SYNTHASE"/>
    <property type="match status" value="1"/>
</dbReference>
<keyword evidence="5" id="KW-1133">Transmembrane helix</keyword>
<dbReference type="Gene3D" id="1.10.10.60">
    <property type="entry name" value="Homeodomain-like"/>
    <property type="match status" value="1"/>
</dbReference>
<dbReference type="GO" id="GO:0031505">
    <property type="term" value="P:fungal-type cell wall organization"/>
    <property type="evidence" value="ECO:0007669"/>
    <property type="project" value="TreeGrafter"/>
</dbReference>
<feature type="transmembrane region" description="Helical" evidence="5">
    <location>
        <begin position="158"/>
        <end position="179"/>
    </location>
</feature>
<reference evidence="7 8" key="1">
    <citation type="submission" date="2014-04" db="EMBL/GenBank/DDBJ databases">
        <authorList>
            <consortium name="DOE Joint Genome Institute"/>
            <person name="Kuo A."/>
            <person name="Kohler A."/>
            <person name="Costa M.D."/>
            <person name="Nagy L.G."/>
            <person name="Floudas D."/>
            <person name="Copeland A."/>
            <person name="Barry K.W."/>
            <person name="Cichocki N."/>
            <person name="Veneault-Fourrey C."/>
            <person name="LaButti K."/>
            <person name="Lindquist E.A."/>
            <person name="Lipzen A."/>
            <person name="Lundell T."/>
            <person name="Morin E."/>
            <person name="Murat C."/>
            <person name="Sun H."/>
            <person name="Tunlid A."/>
            <person name="Henrissat B."/>
            <person name="Grigoriev I.V."/>
            <person name="Hibbett D.S."/>
            <person name="Martin F."/>
            <person name="Nordberg H.P."/>
            <person name="Cantor M.N."/>
            <person name="Hua S.X."/>
        </authorList>
    </citation>
    <scope>NUCLEOTIDE SEQUENCE [LARGE SCALE GENOMIC DNA]</scope>
    <source>
        <strain evidence="7 8">441</strain>
    </source>
</reference>
<comment type="subcellular location">
    <subcellularLocation>
        <location evidence="1">Membrane</location>
        <topology evidence="1">Multi-pass membrane protein</topology>
    </subcellularLocation>
</comment>
<keyword evidence="3 5" id="KW-0472">Membrane</keyword>
<dbReference type="InterPro" id="IPR014876">
    <property type="entry name" value="DEK_C"/>
</dbReference>
<name>A0A0C9YAG3_9AGAM</name>
<keyword evidence="2 5" id="KW-0812">Transmembrane</keyword>
<evidence type="ECO:0000313" key="8">
    <source>
        <dbReference type="Proteomes" id="UP000054018"/>
    </source>
</evidence>
<dbReference type="Pfam" id="PF08766">
    <property type="entry name" value="DEK_C"/>
    <property type="match status" value="1"/>
</dbReference>
<dbReference type="GO" id="GO:0030428">
    <property type="term" value="C:cell septum"/>
    <property type="evidence" value="ECO:0007669"/>
    <property type="project" value="TreeGrafter"/>
</dbReference>
<dbReference type="OrthoDB" id="370884at2759"/>
<sequence length="327" mass="37733">MAKAFEGLFSSVTCLPGCFTLFSPSYKKLSNQIVHDYSQICVDNLHIKNLLHLGKEHYLTTLLLKHFAMYKTQFIRHARAETVAADNWKVLLSQHHHWINLTVHNLGELMFLDQLCGFYCFSMHFIVMVDLVSMLFQPVTVAYIVYLMVSSVYKHSTVLFISLIMIATVYGLQALVFILCHKWMVFYILGIPIFSFMLPIYSFWCMDDFSWSAMHLVLGESGKKIIVHDEGKFDAHSIYLMTWNDYSSRNTPLSMAMSHMHSMNIPVLPCDVDLEHAIQNVFQTADLNTITMHEIRHQLEEQFGMNLTACKVTINAAINWILLENQS</sequence>
<accession>A0A0C9YAG3</accession>
<comment type="catalytic activity">
    <reaction evidence="4">
        <text>[(1-&gt;4)-N-acetyl-beta-D-glucosaminyl](n) + UDP-N-acetyl-alpha-D-glucosamine = [(1-&gt;4)-N-acetyl-beta-D-glucosaminyl](n+1) + UDP + H(+)</text>
        <dbReference type="Rhea" id="RHEA:16637"/>
        <dbReference type="Rhea" id="RHEA-COMP:9593"/>
        <dbReference type="Rhea" id="RHEA-COMP:9595"/>
        <dbReference type="ChEBI" id="CHEBI:15378"/>
        <dbReference type="ChEBI" id="CHEBI:17029"/>
        <dbReference type="ChEBI" id="CHEBI:57705"/>
        <dbReference type="ChEBI" id="CHEBI:58223"/>
        <dbReference type="EC" id="2.4.1.16"/>
    </reaction>
</comment>
<dbReference type="GO" id="GO:0004100">
    <property type="term" value="F:chitin synthase activity"/>
    <property type="evidence" value="ECO:0007669"/>
    <property type="project" value="UniProtKB-EC"/>
</dbReference>
<proteinExistence type="predicted"/>
<dbReference type="Proteomes" id="UP000054018">
    <property type="component" value="Unassembled WGS sequence"/>
</dbReference>
<dbReference type="EMBL" id="KN833748">
    <property type="protein sequence ID" value="KIK21735.1"/>
    <property type="molecule type" value="Genomic_DNA"/>
</dbReference>
<dbReference type="InterPro" id="IPR004835">
    <property type="entry name" value="Chitin_synth"/>
</dbReference>
<evidence type="ECO:0000256" key="5">
    <source>
        <dbReference type="SAM" id="Phobius"/>
    </source>
</evidence>
<evidence type="ECO:0000256" key="3">
    <source>
        <dbReference type="ARBA" id="ARBA00023136"/>
    </source>
</evidence>
<dbReference type="AlphaFoldDB" id="A0A0C9YAG3"/>
<dbReference type="Pfam" id="PF03142">
    <property type="entry name" value="Chitin_synth_2"/>
    <property type="match status" value="1"/>
</dbReference>
<protein>
    <submittedName>
        <fullName evidence="7">Unplaced genomic scaffold scaffold_64, whole genome shotgun sequence</fullName>
    </submittedName>
</protein>
<reference evidence="8" key="2">
    <citation type="submission" date="2015-01" db="EMBL/GenBank/DDBJ databases">
        <title>Evolutionary Origins and Diversification of the Mycorrhizal Mutualists.</title>
        <authorList>
            <consortium name="DOE Joint Genome Institute"/>
            <consortium name="Mycorrhizal Genomics Consortium"/>
            <person name="Kohler A."/>
            <person name="Kuo A."/>
            <person name="Nagy L.G."/>
            <person name="Floudas D."/>
            <person name="Copeland A."/>
            <person name="Barry K.W."/>
            <person name="Cichocki N."/>
            <person name="Veneault-Fourrey C."/>
            <person name="LaButti K."/>
            <person name="Lindquist E.A."/>
            <person name="Lipzen A."/>
            <person name="Lundell T."/>
            <person name="Morin E."/>
            <person name="Murat C."/>
            <person name="Riley R."/>
            <person name="Ohm R."/>
            <person name="Sun H."/>
            <person name="Tunlid A."/>
            <person name="Henrissat B."/>
            <person name="Grigoriev I.V."/>
            <person name="Hibbett D.S."/>
            <person name="Martin F."/>
        </authorList>
    </citation>
    <scope>NUCLEOTIDE SEQUENCE [LARGE SCALE GENOMIC DNA]</scope>
    <source>
        <strain evidence="8">441</strain>
    </source>
</reference>